<evidence type="ECO:0000256" key="1">
    <source>
        <dbReference type="ARBA" id="ARBA00004370"/>
    </source>
</evidence>
<dbReference type="GO" id="GO:0019867">
    <property type="term" value="C:outer membrane"/>
    <property type="evidence" value="ECO:0007669"/>
    <property type="project" value="InterPro"/>
</dbReference>
<dbReference type="InterPro" id="IPR000184">
    <property type="entry name" value="Bac_surfAg_D15"/>
</dbReference>
<proteinExistence type="predicted"/>
<evidence type="ECO:0000256" key="3">
    <source>
        <dbReference type="SAM" id="SignalP"/>
    </source>
</evidence>
<dbReference type="AlphaFoldDB" id="A0A327QIK1"/>
<evidence type="ECO:0000259" key="4">
    <source>
        <dbReference type="Pfam" id="PF01103"/>
    </source>
</evidence>
<keyword evidence="3" id="KW-0732">Signal</keyword>
<evidence type="ECO:0000313" key="5">
    <source>
        <dbReference type="EMBL" id="RAJ01537.1"/>
    </source>
</evidence>
<evidence type="ECO:0000313" key="6">
    <source>
        <dbReference type="Proteomes" id="UP000249547"/>
    </source>
</evidence>
<feature type="signal peptide" evidence="3">
    <location>
        <begin position="1"/>
        <end position="29"/>
    </location>
</feature>
<sequence>MISFRTFATMFNKLAITLCLCLGIQSAHAQIIKISRTHSNMPGQDSTRTILTDSIYRKSSFLPIPILGYAQEKGWEVGIAALYSFYTDKKKPVPGTRNSSITFVPSLTTKNQYKADIKGDFWTPGNLWHFKGNVRYHDFPLYFYGIGSETKETDKTLLNNKRYKLLAEAERKILPNFYAGLTLQYQHDTYAAAKDTGIYPSANLTDKNGGHATFIGATAIYDNRDNQNYTTRGSFLRLNIAYAPAFLSTRAFWKFEGRASHFFPISRKSTLGLNGVANSIQGNDGLPFYMLPELGSDFMMRGYYAGRYREQNFAGIQAEYRYFIDPKLDVKLFNWHLQPKFALAAFGGTGAVFANRDFSTSQLKPNYGVGIRYFYDEGSRLSVRLDYGVGEKRTGEKRQQGFYLTIGEAF</sequence>
<dbReference type="Proteomes" id="UP000249547">
    <property type="component" value="Unassembled WGS sequence"/>
</dbReference>
<evidence type="ECO:0000256" key="2">
    <source>
        <dbReference type="ARBA" id="ARBA00023136"/>
    </source>
</evidence>
<gene>
    <name evidence="5" type="ORF">LX64_03752</name>
</gene>
<keyword evidence="6" id="KW-1185">Reference proteome</keyword>
<dbReference type="Gene3D" id="2.40.160.50">
    <property type="entry name" value="membrane protein fhac: a member of the omp85/tpsb transporter family"/>
    <property type="match status" value="1"/>
</dbReference>
<keyword evidence="2" id="KW-0472">Membrane</keyword>
<dbReference type="Pfam" id="PF01103">
    <property type="entry name" value="Omp85"/>
    <property type="match status" value="1"/>
</dbReference>
<feature type="chain" id="PRO_5016397151" evidence="3">
    <location>
        <begin position="30"/>
        <end position="410"/>
    </location>
</feature>
<protein>
    <submittedName>
        <fullName evidence="5">Surface antigen-like protein</fullName>
    </submittedName>
</protein>
<dbReference type="EMBL" id="QLLL01000007">
    <property type="protein sequence ID" value="RAJ01537.1"/>
    <property type="molecule type" value="Genomic_DNA"/>
</dbReference>
<feature type="domain" description="Bacterial surface antigen (D15)" evidence="4">
    <location>
        <begin position="111"/>
        <end position="410"/>
    </location>
</feature>
<comment type="caution">
    <text evidence="5">The sequence shown here is derived from an EMBL/GenBank/DDBJ whole genome shotgun (WGS) entry which is preliminary data.</text>
</comment>
<comment type="subcellular location">
    <subcellularLocation>
        <location evidence="1">Membrane</location>
    </subcellularLocation>
</comment>
<accession>A0A327QIK1</accession>
<name>A0A327QIK1_9BACT</name>
<organism evidence="5 6">
    <name type="scientific">Chitinophaga skermanii</name>
    <dbReference type="NCBI Taxonomy" id="331697"/>
    <lineage>
        <taxon>Bacteria</taxon>
        <taxon>Pseudomonadati</taxon>
        <taxon>Bacteroidota</taxon>
        <taxon>Chitinophagia</taxon>
        <taxon>Chitinophagales</taxon>
        <taxon>Chitinophagaceae</taxon>
        <taxon>Chitinophaga</taxon>
    </lineage>
</organism>
<reference evidence="5 6" key="1">
    <citation type="submission" date="2018-06" db="EMBL/GenBank/DDBJ databases">
        <title>Genomic Encyclopedia of Archaeal and Bacterial Type Strains, Phase II (KMG-II): from individual species to whole genera.</title>
        <authorList>
            <person name="Goeker M."/>
        </authorList>
    </citation>
    <scope>NUCLEOTIDE SEQUENCE [LARGE SCALE GENOMIC DNA]</scope>
    <source>
        <strain evidence="5 6">DSM 23857</strain>
    </source>
</reference>